<dbReference type="SUPFAM" id="SSF50729">
    <property type="entry name" value="PH domain-like"/>
    <property type="match status" value="1"/>
</dbReference>
<dbReference type="PANTHER" id="PTHR22988">
    <property type="entry name" value="MYOTONIC DYSTROPHY S/T KINASE-RELATED"/>
    <property type="match status" value="1"/>
</dbReference>
<dbReference type="GO" id="GO:0005856">
    <property type="term" value="C:cytoskeleton"/>
    <property type="evidence" value="ECO:0007669"/>
    <property type="project" value="UniProtKB-SubCell"/>
</dbReference>
<dbReference type="GO" id="GO:0012505">
    <property type="term" value="C:endomembrane system"/>
    <property type="evidence" value="ECO:0007669"/>
    <property type="project" value="UniProtKB-SubCell"/>
</dbReference>
<dbReference type="SMART" id="SM00220">
    <property type="entry name" value="S_TKc"/>
    <property type="match status" value="1"/>
</dbReference>
<evidence type="ECO:0000256" key="1">
    <source>
        <dbReference type="ARBA" id="ARBA00001946"/>
    </source>
</evidence>
<evidence type="ECO:0000256" key="7">
    <source>
        <dbReference type="ARBA" id="ARBA00022475"/>
    </source>
</evidence>
<dbReference type="GO" id="GO:0031032">
    <property type="term" value="P:actomyosin structure organization"/>
    <property type="evidence" value="ECO:0007669"/>
    <property type="project" value="TreeGrafter"/>
</dbReference>
<dbReference type="InterPro" id="IPR046349">
    <property type="entry name" value="C1-like_sf"/>
</dbReference>
<dbReference type="Proteomes" id="UP001318040">
    <property type="component" value="Chromosome 23"/>
</dbReference>
<dbReference type="GO" id="GO:0005886">
    <property type="term" value="C:plasma membrane"/>
    <property type="evidence" value="ECO:0007669"/>
    <property type="project" value="UniProtKB-SubCell"/>
</dbReference>
<feature type="compositionally biased region" description="Low complexity" evidence="24">
    <location>
        <begin position="715"/>
        <end position="730"/>
    </location>
</feature>
<evidence type="ECO:0000256" key="13">
    <source>
        <dbReference type="ARBA" id="ARBA00022741"/>
    </source>
</evidence>
<dbReference type="FunFam" id="2.30.29.30:FF:000308">
    <property type="entry name" value="Rho-associated protein kinase 1"/>
    <property type="match status" value="1"/>
</dbReference>
<evidence type="ECO:0000256" key="24">
    <source>
        <dbReference type="SAM" id="MobiDB-lite"/>
    </source>
</evidence>
<keyword evidence="10" id="KW-0597">Phosphoprotein</keyword>
<dbReference type="EC" id="2.7.11.1" evidence="6"/>
<dbReference type="Gene3D" id="2.30.29.30">
    <property type="entry name" value="Pleckstrin-homology domain (PH domain)/Phosphotyrosine-binding domain (PTB)"/>
    <property type="match status" value="1"/>
</dbReference>
<feature type="coiled-coil region" evidence="23">
    <location>
        <begin position="974"/>
        <end position="1022"/>
    </location>
</feature>
<comment type="similarity">
    <text evidence="5">Belongs to the protein kinase superfamily. AGC Ser/Thr protein kinase family.</text>
</comment>
<dbReference type="FunFam" id="1.10.510.10:FF:000047">
    <property type="entry name" value="Rho-associated protein kinase 1"/>
    <property type="match status" value="1"/>
</dbReference>
<gene>
    <name evidence="31" type="primary">LOC116945169</name>
</gene>
<evidence type="ECO:0000256" key="20">
    <source>
        <dbReference type="ARBA" id="ARBA00023136"/>
    </source>
</evidence>
<feature type="coiled-coil region" evidence="23">
    <location>
        <begin position="746"/>
        <end position="948"/>
    </location>
</feature>
<feature type="region of interest" description="Disordered" evidence="24">
    <location>
        <begin position="511"/>
        <end position="533"/>
    </location>
</feature>
<dbReference type="PROSITE" id="PS51859">
    <property type="entry name" value="RHO_BD"/>
    <property type="match status" value="1"/>
</dbReference>
<feature type="region of interest" description="Disordered" evidence="24">
    <location>
        <begin position="1356"/>
        <end position="1401"/>
    </location>
</feature>
<dbReference type="InterPro" id="IPR011009">
    <property type="entry name" value="Kinase-like_dom_sf"/>
</dbReference>
<evidence type="ECO:0000256" key="16">
    <source>
        <dbReference type="ARBA" id="ARBA00022833"/>
    </source>
</evidence>
<evidence type="ECO:0000256" key="5">
    <source>
        <dbReference type="ARBA" id="ARBA00009903"/>
    </source>
</evidence>
<dbReference type="GO" id="GO:0007266">
    <property type="term" value="P:Rho protein signal transduction"/>
    <property type="evidence" value="ECO:0007669"/>
    <property type="project" value="UniProtKB-UniRule"/>
</dbReference>
<evidence type="ECO:0000256" key="4">
    <source>
        <dbReference type="ARBA" id="ARBA00004245"/>
    </source>
</evidence>
<dbReference type="CDD" id="cd05596">
    <property type="entry name" value="STKc_ROCK"/>
    <property type="match status" value="1"/>
</dbReference>
<dbReference type="InterPro" id="IPR002219">
    <property type="entry name" value="PKC_DAG/PE"/>
</dbReference>
<evidence type="ECO:0000259" key="29">
    <source>
        <dbReference type="PROSITE" id="PS51859"/>
    </source>
</evidence>
<evidence type="ECO:0000259" key="25">
    <source>
        <dbReference type="PROSITE" id="PS50003"/>
    </source>
</evidence>
<keyword evidence="14" id="KW-0863">Zinc-finger</keyword>
<organism evidence="30 31">
    <name type="scientific">Petromyzon marinus</name>
    <name type="common">Sea lamprey</name>
    <dbReference type="NCBI Taxonomy" id="7757"/>
    <lineage>
        <taxon>Eukaryota</taxon>
        <taxon>Metazoa</taxon>
        <taxon>Chordata</taxon>
        <taxon>Craniata</taxon>
        <taxon>Vertebrata</taxon>
        <taxon>Cyclostomata</taxon>
        <taxon>Hyperoartia</taxon>
        <taxon>Petromyzontiformes</taxon>
        <taxon>Petromyzontidae</taxon>
        <taxon>Petromyzon</taxon>
    </lineage>
</organism>
<feature type="coiled-coil region" evidence="23">
    <location>
        <begin position="1051"/>
        <end position="1103"/>
    </location>
</feature>
<dbReference type="InterPro" id="IPR050839">
    <property type="entry name" value="Rho-assoc_Ser/Thr_Kinase"/>
</dbReference>
<dbReference type="CDD" id="cd22250">
    <property type="entry name" value="ROCK_SBD"/>
    <property type="match status" value="1"/>
</dbReference>
<keyword evidence="18" id="KW-0460">Magnesium</keyword>
<keyword evidence="8" id="KW-0963">Cytoplasm</keyword>
<dbReference type="FunFam" id="3.30.200.20:FF:000072">
    <property type="entry name" value="Rho-associated protein kinase 2"/>
    <property type="match status" value="1"/>
</dbReference>
<evidence type="ECO:0000256" key="6">
    <source>
        <dbReference type="ARBA" id="ARBA00012513"/>
    </source>
</evidence>
<keyword evidence="20" id="KW-0472">Membrane</keyword>
<evidence type="ECO:0000256" key="19">
    <source>
        <dbReference type="ARBA" id="ARBA00023054"/>
    </source>
</evidence>
<dbReference type="GO" id="GO:0000281">
    <property type="term" value="P:mitotic cytokinesis"/>
    <property type="evidence" value="ECO:0007669"/>
    <property type="project" value="TreeGrafter"/>
</dbReference>
<accession>A0AAJ7WYW2</accession>
<dbReference type="PROSITE" id="PS00108">
    <property type="entry name" value="PROTEIN_KINASE_ST"/>
    <property type="match status" value="1"/>
</dbReference>
<dbReference type="Gene3D" id="1.20.5.730">
    <property type="entry name" value="Single helix bin"/>
    <property type="match status" value="1"/>
</dbReference>
<dbReference type="Pfam" id="PF00069">
    <property type="entry name" value="Pkinase"/>
    <property type="match status" value="1"/>
</dbReference>
<evidence type="ECO:0000256" key="12">
    <source>
        <dbReference type="ARBA" id="ARBA00022723"/>
    </source>
</evidence>
<dbReference type="KEGG" id="pmrn:116945169"/>
<protein>
    <recommendedName>
        <fullName evidence="6">non-specific serine/threonine protein kinase</fullName>
        <ecNumber evidence="6">2.7.11.1</ecNumber>
    </recommendedName>
</protein>
<evidence type="ECO:0000256" key="21">
    <source>
        <dbReference type="ARBA" id="ARBA00023212"/>
    </source>
</evidence>
<dbReference type="GO" id="GO:0072518">
    <property type="term" value="F:Rho-dependent protein serine/threonine kinase activity"/>
    <property type="evidence" value="ECO:0007669"/>
    <property type="project" value="TreeGrafter"/>
</dbReference>
<dbReference type="PROSITE" id="PS50081">
    <property type="entry name" value="ZF_DAG_PE_2"/>
    <property type="match status" value="1"/>
</dbReference>
<dbReference type="PANTHER" id="PTHR22988:SF73">
    <property type="entry name" value="RHO-ASSOCIATED PROTEIN KINASE"/>
    <property type="match status" value="1"/>
</dbReference>
<dbReference type="PROSITE" id="PS51285">
    <property type="entry name" value="AGC_KINASE_CTER"/>
    <property type="match status" value="1"/>
</dbReference>
<dbReference type="SMART" id="SM00233">
    <property type="entry name" value="PH"/>
    <property type="match status" value="1"/>
</dbReference>
<feature type="region of interest" description="Disordered" evidence="24">
    <location>
        <begin position="415"/>
        <end position="439"/>
    </location>
</feature>
<dbReference type="InterPro" id="IPR011993">
    <property type="entry name" value="PH-like_dom_sf"/>
</dbReference>
<feature type="domain" description="RhoBD" evidence="29">
    <location>
        <begin position="978"/>
        <end position="1046"/>
    </location>
</feature>
<evidence type="ECO:0000256" key="10">
    <source>
        <dbReference type="ARBA" id="ARBA00022553"/>
    </source>
</evidence>
<comment type="subcellular location">
    <subcellularLocation>
        <location evidence="3">Cell membrane</location>
    </subcellularLocation>
    <subcellularLocation>
        <location evidence="4">Cytoplasm</location>
        <location evidence="4">Cytoskeleton</location>
    </subcellularLocation>
    <subcellularLocation>
        <location evidence="2">Endomembrane system</location>
        <topology evidence="2">Peripheral membrane protein</topology>
    </subcellularLocation>
</comment>
<keyword evidence="11" id="KW-0808">Transferase</keyword>
<feature type="compositionally biased region" description="Basic and acidic residues" evidence="24">
    <location>
        <begin position="511"/>
        <end position="531"/>
    </location>
</feature>
<dbReference type="GO" id="GO:0030866">
    <property type="term" value="P:cortical actin cytoskeleton organization"/>
    <property type="evidence" value="ECO:0007669"/>
    <property type="project" value="TreeGrafter"/>
</dbReference>
<evidence type="ECO:0000259" key="28">
    <source>
        <dbReference type="PROSITE" id="PS51285"/>
    </source>
</evidence>
<keyword evidence="13" id="KW-0547">Nucleotide-binding</keyword>
<dbReference type="SUPFAM" id="SSF57889">
    <property type="entry name" value="Cysteine-rich domain"/>
    <property type="match status" value="1"/>
</dbReference>
<dbReference type="PROSITE" id="PS50011">
    <property type="entry name" value="PROTEIN_KINASE_DOM"/>
    <property type="match status" value="1"/>
</dbReference>
<keyword evidence="15" id="KW-0418">Kinase</keyword>
<evidence type="ECO:0000256" key="11">
    <source>
        <dbReference type="ARBA" id="ARBA00022679"/>
    </source>
</evidence>
<dbReference type="PROSITE" id="PS50003">
    <property type="entry name" value="PH_DOMAIN"/>
    <property type="match status" value="1"/>
</dbReference>
<feature type="domain" description="Protein kinase" evidence="26">
    <location>
        <begin position="70"/>
        <end position="332"/>
    </location>
</feature>
<dbReference type="InterPro" id="IPR001849">
    <property type="entry name" value="PH_domain"/>
</dbReference>
<evidence type="ECO:0000259" key="27">
    <source>
        <dbReference type="PROSITE" id="PS50081"/>
    </source>
</evidence>
<dbReference type="InterPro" id="IPR000719">
    <property type="entry name" value="Prot_kinase_dom"/>
</dbReference>
<feature type="domain" description="AGC-kinase C-terminal" evidence="28">
    <location>
        <begin position="335"/>
        <end position="404"/>
    </location>
</feature>
<dbReference type="SMART" id="SM00133">
    <property type="entry name" value="S_TK_X"/>
    <property type="match status" value="1"/>
</dbReference>
<evidence type="ECO:0000256" key="15">
    <source>
        <dbReference type="ARBA" id="ARBA00022777"/>
    </source>
</evidence>
<evidence type="ECO:0000256" key="18">
    <source>
        <dbReference type="ARBA" id="ARBA00022842"/>
    </source>
</evidence>
<keyword evidence="17" id="KW-0067">ATP-binding</keyword>
<evidence type="ECO:0000256" key="2">
    <source>
        <dbReference type="ARBA" id="ARBA00004184"/>
    </source>
</evidence>
<dbReference type="GO" id="GO:0048598">
    <property type="term" value="P:embryonic morphogenesis"/>
    <property type="evidence" value="ECO:0007669"/>
    <property type="project" value="TreeGrafter"/>
</dbReference>
<dbReference type="SMART" id="SM00109">
    <property type="entry name" value="C1"/>
    <property type="match status" value="1"/>
</dbReference>
<dbReference type="Pfam" id="PF08912">
    <property type="entry name" value="Rho_Binding"/>
    <property type="match status" value="1"/>
</dbReference>
<dbReference type="GO" id="GO:0005524">
    <property type="term" value="F:ATP binding"/>
    <property type="evidence" value="ECO:0007669"/>
    <property type="project" value="UniProtKB-KW"/>
</dbReference>
<dbReference type="GO" id="GO:0005737">
    <property type="term" value="C:cytoplasm"/>
    <property type="evidence" value="ECO:0007669"/>
    <property type="project" value="TreeGrafter"/>
</dbReference>
<keyword evidence="30" id="KW-1185">Reference proteome</keyword>
<dbReference type="RefSeq" id="XP_032815269.1">
    <property type="nucleotide sequence ID" value="XM_032959378.1"/>
</dbReference>
<dbReference type="CDD" id="cd01242">
    <property type="entry name" value="PH_ROCK"/>
    <property type="match status" value="1"/>
</dbReference>
<dbReference type="Gene3D" id="1.10.510.10">
    <property type="entry name" value="Transferase(Phosphotransferase) domain 1"/>
    <property type="match status" value="1"/>
</dbReference>
<reference evidence="31" key="1">
    <citation type="submission" date="2025-08" db="UniProtKB">
        <authorList>
            <consortium name="RefSeq"/>
        </authorList>
    </citation>
    <scope>IDENTIFICATION</scope>
    <source>
        <tissue evidence="31">Sperm</tissue>
    </source>
</reference>
<evidence type="ECO:0000256" key="22">
    <source>
        <dbReference type="PROSITE-ProRule" id="PRU01206"/>
    </source>
</evidence>
<proteinExistence type="inferred from homology"/>
<keyword evidence="9" id="KW-0723">Serine/threonine-protein kinase</keyword>
<evidence type="ECO:0000256" key="23">
    <source>
        <dbReference type="SAM" id="Coils"/>
    </source>
</evidence>
<evidence type="ECO:0000256" key="17">
    <source>
        <dbReference type="ARBA" id="ARBA00022840"/>
    </source>
</evidence>
<dbReference type="InterPro" id="IPR057529">
    <property type="entry name" value="MRCK/ROCK_PH"/>
</dbReference>
<keyword evidence="21" id="KW-0206">Cytoskeleton</keyword>
<dbReference type="Pfam" id="PF25346">
    <property type="entry name" value="PH_MRCK"/>
    <property type="match status" value="1"/>
</dbReference>
<dbReference type="GO" id="GO:0008270">
    <property type="term" value="F:zinc ion binding"/>
    <property type="evidence" value="ECO:0007669"/>
    <property type="project" value="UniProtKB-KW"/>
</dbReference>
<dbReference type="InterPro" id="IPR015008">
    <property type="entry name" value="ROCK_Rho-bd_dom"/>
</dbReference>
<feature type="compositionally biased region" description="Basic and acidic residues" evidence="24">
    <location>
        <begin position="702"/>
        <end position="714"/>
    </location>
</feature>
<feature type="region of interest" description="Disordered" evidence="24">
    <location>
        <begin position="702"/>
        <end position="736"/>
    </location>
</feature>
<evidence type="ECO:0000256" key="9">
    <source>
        <dbReference type="ARBA" id="ARBA00022527"/>
    </source>
</evidence>
<dbReference type="GO" id="GO:0031267">
    <property type="term" value="F:small GTPase binding"/>
    <property type="evidence" value="ECO:0007669"/>
    <property type="project" value="InterPro"/>
</dbReference>
<dbReference type="SUPFAM" id="SSF56112">
    <property type="entry name" value="Protein kinase-like (PK-like)"/>
    <property type="match status" value="1"/>
</dbReference>
<dbReference type="InterPro" id="IPR008271">
    <property type="entry name" value="Ser/Thr_kinase_AS"/>
</dbReference>
<evidence type="ECO:0000259" key="26">
    <source>
        <dbReference type="PROSITE" id="PS50011"/>
    </source>
</evidence>
<dbReference type="GO" id="GO:1901888">
    <property type="term" value="P:regulation of cell junction assembly"/>
    <property type="evidence" value="ECO:0007669"/>
    <property type="project" value="TreeGrafter"/>
</dbReference>
<keyword evidence="19 22" id="KW-0175">Coiled coil</keyword>
<keyword evidence="16" id="KW-0862">Zinc</keyword>
<feature type="domain" description="Phorbol-ester/DAG-type" evidence="27">
    <location>
        <begin position="1266"/>
        <end position="1321"/>
    </location>
</feature>
<dbReference type="Gene3D" id="3.30.60.20">
    <property type="match status" value="1"/>
</dbReference>
<sequence length="1401" mass="159867">MEERMKILDKLVRDCHSRVGAGTLLDGFEALVQDLDFPALRKNKNIESFLNRYEKAVGKVHDLRMNVHDFELLKVIGRGAFGVVQLVRHKQTRRVHAMKRLNKGEMLKRSDSAFFWEERDIMAFANSSWIIQLFSAFQDERYLYMVMEYMPGGDLVSLMSNYDVPEKWARFYTAEVVLALDAIHSMGFIHRDIKPDNMLLDRLGHLKLADFGTCMKMDAEGMVRSNTAVGTPDYISPEVLKSQGGDGYYGRECDWWSVGVFLFEMLVGDTPFYAESLVGTYSKIMDHRNSLCFPDDASVSKEARSLICAFLTDREVRLGRTGVDEIKRHPFFRNDQWTWQNIRETVAPVVPELASDADASCFDDISEQEKAEEEAFSVPKAFLGNQLPFIGFTYHSTYRVVGRVDGRVGDDCRLLDTDEVDTPSGRGGGTTTRGDNQTKEQQVEALKQKVIQLEEQLHAEIQAKDEMEQKFRSTNVRLEKLVTEWDTEVRGRKALEAALHQLERDRALMQHRAADGQRRAEQESERRRAQEAEVLSLKDQLEETRKRNQSSQASSERVVQLQKQLEEVTSLLKAEGEGSARLRKAQADSARSLASLEAAHSELQEKARGLEGIKLALEKERISLQSALEAERRDRTTGHEAFTEAQGRVSALEEEARGLKLSLTKAETESRHLQERLIDLEKEKNGAEIELSLQAACRSAEPRARGWRRTEPRWRGSTTSTRPSRVPSRKPCGETEKMVAEERSWRQRAEAHAVALERRLHEAECDVRQARHKATQLGLSREALEEQVKTLSLKVEQEAQRRQLTQGDLKQQAQQATALRTSEKQLKQEMNALQEARIALEKQLAHMRREKQDNEGQMRELQEQLEAEHYFSTLYKTQVRELKEDAEERLRACKELQTQEQELRNERDSLAAQLELTLTKADSEQLARSIAEEQYSDLEKEKIMKELEMKEMVTRHRTDTGDLEAQRSALAEANKKLTDGIAALTAEKEELTQKFTAMQEELDSLKREHANLSIVKAQVEKQLQVEKTLKTQAVNKLAEVMNRKDMKMDRRQASATDLKRKEKENRKLQLELNQERDKYGQMEAKYQREVNDMQNQMLEESQKVLELQMALDSRDSDMEQLRAAQQSAGTDATGALVPHADPAWTLVHGLADDSRLEGWLSLPNKSNIKRYGWKKQFVVVSSKKILFYNDEQDRVHASPSMVIDLDKLFHVRAVTQGDVYRAEAKDIPQIFQILYANEGESRKDQDPESTGAPTPPPAAACLPHRGHEFIPTLYHFPTGCEACAKPLWNVFKPPAALECQRCHFRCHRDHMERGDEAVPLCKVTFDMTSAKVLLLLASTPDEQKQWVSRLLKRVPKKPPGLADPFLRGSPRASGRAQATKDSFRRQARPPPPNAAAAAKTS</sequence>
<evidence type="ECO:0000313" key="31">
    <source>
        <dbReference type="RefSeq" id="XP_032815269.1"/>
    </source>
</evidence>
<name>A0AAJ7WYW2_PETMA</name>
<keyword evidence="7" id="KW-1003">Cell membrane</keyword>
<evidence type="ECO:0000313" key="30">
    <source>
        <dbReference type="Proteomes" id="UP001318040"/>
    </source>
</evidence>
<evidence type="ECO:0000256" key="3">
    <source>
        <dbReference type="ARBA" id="ARBA00004236"/>
    </source>
</evidence>
<evidence type="ECO:0000256" key="14">
    <source>
        <dbReference type="ARBA" id="ARBA00022771"/>
    </source>
</evidence>
<dbReference type="SUPFAM" id="SSF103652">
    <property type="entry name" value="G protein-binding domain"/>
    <property type="match status" value="1"/>
</dbReference>
<comment type="cofactor">
    <cofactor evidence="1">
        <name>Mg(2+)</name>
        <dbReference type="ChEBI" id="CHEBI:18420"/>
    </cofactor>
</comment>
<dbReference type="InterPro" id="IPR000961">
    <property type="entry name" value="AGC-kinase_C"/>
</dbReference>
<feature type="domain" description="PH" evidence="25">
    <location>
        <begin position="1153"/>
        <end position="1355"/>
    </location>
</feature>
<dbReference type="Gene3D" id="1.20.5.340">
    <property type="match status" value="1"/>
</dbReference>
<dbReference type="FunFam" id="1.20.5.730:FF:000001">
    <property type="entry name" value="rho-associated protein kinase 2"/>
    <property type="match status" value="1"/>
</dbReference>
<keyword evidence="12" id="KW-0479">Metal-binding</keyword>
<evidence type="ECO:0000256" key="8">
    <source>
        <dbReference type="ARBA" id="ARBA00022490"/>
    </source>
</evidence>
<feature type="coiled-coil region" evidence="23">
    <location>
        <begin position="593"/>
        <end position="690"/>
    </location>
</feature>
<dbReference type="Gene3D" id="3.30.200.20">
    <property type="entry name" value="Phosphorylase Kinase, domain 1"/>
    <property type="match status" value="1"/>
</dbReference>